<dbReference type="EMBL" id="BHZC01000001">
    <property type="protein sequence ID" value="GCD39176.1"/>
    <property type="molecule type" value="Genomic_DNA"/>
</dbReference>
<dbReference type="GeneID" id="95625711"/>
<evidence type="ECO:0000313" key="2">
    <source>
        <dbReference type="Proteomes" id="UP000287830"/>
    </source>
</evidence>
<protein>
    <submittedName>
        <fullName evidence="1">Uncharacterized protein</fullName>
    </submittedName>
</protein>
<accession>A0A7U9L180</accession>
<dbReference type="Proteomes" id="UP000287830">
    <property type="component" value="Unassembled WGS sequence"/>
</dbReference>
<name>A0A7U9L180_9ACTN</name>
<organism evidence="1 2">
    <name type="scientific">Streptomyces chrestomyceticus JCM 4735</name>
    <dbReference type="NCBI Taxonomy" id="1306181"/>
    <lineage>
        <taxon>Bacteria</taxon>
        <taxon>Bacillati</taxon>
        <taxon>Actinomycetota</taxon>
        <taxon>Actinomycetes</taxon>
        <taxon>Kitasatosporales</taxon>
        <taxon>Streptomycetaceae</taxon>
        <taxon>Streptomyces</taxon>
    </lineage>
</organism>
<gene>
    <name evidence="1" type="ORF">OEIGOIKO_07005</name>
</gene>
<dbReference type="OrthoDB" id="3855669at2"/>
<reference evidence="1 2" key="1">
    <citation type="submission" date="2018-11" db="EMBL/GenBank/DDBJ databases">
        <title>Whole genome sequence of Streptomyces chrestomyceticus NBRC 13444(T).</title>
        <authorList>
            <person name="Komaki H."/>
            <person name="Tamura T."/>
        </authorList>
    </citation>
    <scope>NUCLEOTIDE SEQUENCE [LARGE SCALE GENOMIC DNA]</scope>
    <source>
        <strain evidence="1 2">NBRC 13444</strain>
    </source>
</reference>
<comment type="caution">
    <text evidence="1">The sequence shown here is derived from an EMBL/GenBank/DDBJ whole genome shotgun (WGS) entry which is preliminary data.</text>
</comment>
<dbReference type="RefSeq" id="WP_125048201.1">
    <property type="nucleotide sequence ID" value="NZ_BHZC01000001.1"/>
</dbReference>
<evidence type="ECO:0000313" key="1">
    <source>
        <dbReference type="EMBL" id="GCD39176.1"/>
    </source>
</evidence>
<proteinExistence type="predicted"/>
<dbReference type="AlphaFoldDB" id="A0A7U9L180"/>
<sequence length="75" mass="7935">MKGSVPGTGSLVYDTVQLRLGQVVDHLGAFVQLRPPGGGREWEADPDSLRPLTPCEALSARVAVANHASENGLLR</sequence>